<feature type="non-terminal residue" evidence="4">
    <location>
        <position position="439"/>
    </location>
</feature>
<feature type="non-terminal residue" evidence="4">
    <location>
        <position position="1"/>
    </location>
</feature>
<evidence type="ECO:0000259" key="3">
    <source>
        <dbReference type="Pfam" id="PF16350"/>
    </source>
</evidence>
<dbReference type="InterPro" id="IPR006222">
    <property type="entry name" value="GCVT_N"/>
</dbReference>
<dbReference type="Gene3D" id="3.30.9.10">
    <property type="entry name" value="D-Amino Acid Oxidase, subunit A, domain 2"/>
    <property type="match status" value="1"/>
</dbReference>
<dbReference type="Pfam" id="PF01266">
    <property type="entry name" value="DAO"/>
    <property type="match status" value="1"/>
</dbReference>
<dbReference type="InterPro" id="IPR027266">
    <property type="entry name" value="TrmE/GcvT-like"/>
</dbReference>
<reference evidence="4" key="1">
    <citation type="submission" date="2018-05" db="EMBL/GenBank/DDBJ databases">
        <authorList>
            <person name="Lanie J.A."/>
            <person name="Ng W.-L."/>
            <person name="Kazmierczak K.M."/>
            <person name="Andrzejewski T.M."/>
            <person name="Davidsen T.M."/>
            <person name="Wayne K.J."/>
            <person name="Tettelin H."/>
            <person name="Glass J.I."/>
            <person name="Rusch D."/>
            <person name="Podicherti R."/>
            <person name="Tsui H.-C.T."/>
            <person name="Winkler M.E."/>
        </authorList>
    </citation>
    <scope>NUCLEOTIDE SEQUENCE</scope>
</reference>
<dbReference type="SUPFAM" id="SSF51905">
    <property type="entry name" value="FAD/NAD(P)-binding domain"/>
    <property type="match status" value="1"/>
</dbReference>
<evidence type="ECO:0008006" key="5">
    <source>
        <dbReference type="Google" id="ProtNLM"/>
    </source>
</evidence>
<dbReference type="InterPro" id="IPR032503">
    <property type="entry name" value="FAO_M"/>
</dbReference>
<proteinExistence type="predicted"/>
<organism evidence="4">
    <name type="scientific">marine metagenome</name>
    <dbReference type="NCBI Taxonomy" id="408172"/>
    <lineage>
        <taxon>unclassified sequences</taxon>
        <taxon>metagenomes</taxon>
        <taxon>ecological metagenomes</taxon>
    </lineage>
</organism>
<dbReference type="PANTHER" id="PTHR43757:SF15">
    <property type="entry name" value="PYRUVATE DEHYDROGENASE PHOSPHATASE REGULATORY SUBUNIT, MITOCHONDRIAL-LIKE"/>
    <property type="match status" value="1"/>
</dbReference>
<dbReference type="SUPFAM" id="SSF103025">
    <property type="entry name" value="Folate-binding domain"/>
    <property type="match status" value="1"/>
</dbReference>
<feature type="domain" description="GCVT N-terminal" evidence="2">
    <location>
        <begin position="164"/>
        <end position="439"/>
    </location>
</feature>
<evidence type="ECO:0000313" key="4">
    <source>
        <dbReference type="EMBL" id="SUZ63796.1"/>
    </source>
</evidence>
<feature type="domain" description="FAD dependent oxidoreductase central" evidence="3">
    <location>
        <begin position="107"/>
        <end position="162"/>
    </location>
</feature>
<dbReference type="EMBL" id="UINC01000925">
    <property type="protein sequence ID" value="SUZ63796.1"/>
    <property type="molecule type" value="Genomic_DNA"/>
</dbReference>
<dbReference type="Gene3D" id="3.30.1360.120">
    <property type="entry name" value="Probable tRNA modification gtpase trme, domain 1"/>
    <property type="match status" value="1"/>
</dbReference>
<feature type="domain" description="FAD dependent oxidoreductase" evidence="1">
    <location>
        <begin position="23"/>
        <end position="104"/>
    </location>
</feature>
<gene>
    <name evidence="4" type="ORF">METZ01_LOCUS16650</name>
</gene>
<dbReference type="GO" id="GO:0005739">
    <property type="term" value="C:mitochondrion"/>
    <property type="evidence" value="ECO:0007669"/>
    <property type="project" value="TreeGrafter"/>
</dbReference>
<protein>
    <recommendedName>
        <fullName evidence="5">FAD dependent oxidoreductase domain-containing protein</fullName>
    </recommendedName>
</protein>
<sequence length="439" mass="49524">MLVGCFEPKSKPRSLETIPEDFSFGQFPEDWDHFEPAMLNAIHRIPKLEDAGIHTFFNGPESFTPDDRYILGEAPELKNFYVAAGFNSIGIQSSGGAGKVLSEWIVNGHPPMDLWDVDIRRFHPFQVNARYLKERTEESLGLLYAMHWPFRQPETSRGVRKSVLHDRLEKSGACFGEMCGWERANWFATESMEARYEYSYSRQNWFEASASEHRAAREKVALFDMSSFAKFIVQGYDAEKVMNRICANDISVPPGKAVYTSWLNERGGIESDLTVTRLREDVFLVVTAGASQIRDMAWLHKNIPDEAHVSITDVTSGYAVLSIMGPESRNLLAKLTPADLSNDVFPFGSAQEIEIGYGNVIALRMTYVGELGWEIYVPTEFAQDIYDKILVVGKDQGLQLAGMHALNSLRLEKAFRHWGHDIADEDTPLEAGLGFAVKF</sequence>
<dbReference type="InterPro" id="IPR036188">
    <property type="entry name" value="FAD/NAD-bd_sf"/>
</dbReference>
<dbReference type="InterPro" id="IPR028896">
    <property type="entry name" value="GcvT/YgfZ/DmdA"/>
</dbReference>
<evidence type="ECO:0000259" key="2">
    <source>
        <dbReference type="Pfam" id="PF01571"/>
    </source>
</evidence>
<accession>A0A381P9Y7</accession>
<dbReference type="Pfam" id="PF16350">
    <property type="entry name" value="FAO_M"/>
    <property type="match status" value="1"/>
</dbReference>
<dbReference type="Pfam" id="PF01571">
    <property type="entry name" value="GCV_T"/>
    <property type="match status" value="1"/>
</dbReference>
<dbReference type="PANTHER" id="PTHR43757">
    <property type="entry name" value="AMINOMETHYLTRANSFERASE"/>
    <property type="match status" value="1"/>
</dbReference>
<dbReference type="SUPFAM" id="SSF54373">
    <property type="entry name" value="FAD-linked reductases, C-terminal domain"/>
    <property type="match status" value="1"/>
</dbReference>
<evidence type="ECO:0000259" key="1">
    <source>
        <dbReference type="Pfam" id="PF01266"/>
    </source>
</evidence>
<dbReference type="Gene3D" id="3.50.50.60">
    <property type="entry name" value="FAD/NAD(P)-binding domain"/>
    <property type="match status" value="1"/>
</dbReference>
<dbReference type="AlphaFoldDB" id="A0A381P9Y7"/>
<dbReference type="Gene3D" id="3.30.70.1400">
    <property type="entry name" value="Aminomethyltransferase beta-barrel domains"/>
    <property type="match status" value="1"/>
</dbReference>
<dbReference type="InterPro" id="IPR006076">
    <property type="entry name" value="FAD-dep_OxRdtase"/>
</dbReference>
<name>A0A381P9Y7_9ZZZZ</name>